<comment type="caution">
    <text evidence="1">The sequence shown here is derived from an EMBL/GenBank/DDBJ whole genome shotgun (WGS) entry which is preliminary data.</text>
</comment>
<sequence length="358" mass="42534">MAFLYDIKDYFVEMEAYLNLKYYYSQAHEFQTYKRLQISNIAKEWYCKEGIIKEILKLNSYIKINKYNKYILHKSYPSPRAIYPLNVQIYSGGYYFNIDDLSGEIFKQIVYQNNSKVYYNEMDIIISLKDYNKYPEYYDKIKKSLLLLEVGHLIYNIILKTKVMGVFYELSEIEEDKVILRKSTNILKEDLKKSEEMKILDKLFLNRTSGPQRPSLFLKSSFINNSFSKEECVYVKNSLLGIENEIITIKLTRSGDSFFYNTVKFHYTEINSLNYTVNFKYVNELYIFLFNKKFLNADLSSQIINIGSICQEKILMGTAEGYNSRPLKSFNMIETEKFVKGLGFIEYIPHYFLVNFQK</sequence>
<protein>
    <submittedName>
        <fullName evidence="1">Uncharacterized protein</fullName>
    </submittedName>
</protein>
<dbReference type="RefSeq" id="WP_053416001.1">
    <property type="nucleotide sequence ID" value="NZ_LILB01000001.1"/>
</dbReference>
<dbReference type="AlphaFoldDB" id="A0A0M0LLP4"/>
<accession>A0A0M0LLP4</accession>
<evidence type="ECO:0000313" key="1">
    <source>
        <dbReference type="EMBL" id="KOO51837.1"/>
    </source>
</evidence>
<dbReference type="GeneID" id="301135502"/>
<evidence type="ECO:0000313" key="2">
    <source>
        <dbReference type="Proteomes" id="UP000036867"/>
    </source>
</evidence>
<dbReference type="Proteomes" id="UP000036867">
    <property type="component" value="Unassembled WGS sequence"/>
</dbReference>
<dbReference type="OrthoDB" id="2794157at2"/>
<gene>
    <name evidence="1" type="ORF">AMD00_05220</name>
</gene>
<reference evidence="2" key="1">
    <citation type="submission" date="2015-08" db="EMBL/GenBank/DDBJ databases">
        <title>Fjat-10028 dsm 16317.</title>
        <authorList>
            <person name="Liu B."/>
            <person name="Wang J."/>
            <person name="Zhu Y."/>
            <person name="Liu G."/>
            <person name="Chen Q."/>
            <person name="Chen Z."/>
            <person name="Lan J."/>
            <person name="Che J."/>
            <person name="Ge C."/>
            <person name="Shi H."/>
            <person name="Pan Z."/>
            <person name="Liu X."/>
        </authorList>
    </citation>
    <scope>NUCLEOTIDE SEQUENCE [LARGE SCALE GENOMIC DNA]</scope>
    <source>
        <strain evidence="2">DSM 16317</strain>
    </source>
</reference>
<proteinExistence type="predicted"/>
<organism evidence="1 2">
    <name type="scientific">Viridibacillus arvi</name>
    <dbReference type="NCBI Taxonomy" id="263475"/>
    <lineage>
        <taxon>Bacteria</taxon>
        <taxon>Bacillati</taxon>
        <taxon>Bacillota</taxon>
        <taxon>Bacilli</taxon>
        <taxon>Bacillales</taxon>
        <taxon>Caryophanaceae</taxon>
        <taxon>Viridibacillus</taxon>
    </lineage>
</organism>
<keyword evidence="2" id="KW-1185">Reference proteome</keyword>
<dbReference type="EMBL" id="LILB01000001">
    <property type="protein sequence ID" value="KOO51837.1"/>
    <property type="molecule type" value="Genomic_DNA"/>
</dbReference>
<name>A0A0M0LLP4_9BACL</name>